<dbReference type="SUPFAM" id="SSF48452">
    <property type="entry name" value="TPR-like"/>
    <property type="match status" value="2"/>
</dbReference>
<dbReference type="InterPro" id="IPR002885">
    <property type="entry name" value="PPR_rpt"/>
</dbReference>
<feature type="repeat" description="PPR" evidence="2">
    <location>
        <begin position="493"/>
        <end position="527"/>
    </location>
</feature>
<dbReference type="Pfam" id="PF13041">
    <property type="entry name" value="PPR_2"/>
    <property type="match status" value="4"/>
</dbReference>
<dbReference type="GO" id="GO:0003723">
    <property type="term" value="F:RNA binding"/>
    <property type="evidence" value="ECO:0007669"/>
    <property type="project" value="InterPro"/>
</dbReference>
<dbReference type="FunFam" id="1.25.40.10:FF:000031">
    <property type="entry name" value="Pentatricopeptide repeat-containing protein mitochondrial"/>
    <property type="match status" value="2"/>
</dbReference>
<dbReference type="FunFam" id="1.25.40.10:FF:000285">
    <property type="entry name" value="Pentatricopeptide repeat-containing protein, chloroplastic"/>
    <property type="match status" value="2"/>
</dbReference>
<organism evidence="3 4">
    <name type="scientific">Adiantum capillus-veneris</name>
    <name type="common">Maidenhair fern</name>
    <dbReference type="NCBI Taxonomy" id="13818"/>
    <lineage>
        <taxon>Eukaryota</taxon>
        <taxon>Viridiplantae</taxon>
        <taxon>Streptophyta</taxon>
        <taxon>Embryophyta</taxon>
        <taxon>Tracheophyta</taxon>
        <taxon>Polypodiopsida</taxon>
        <taxon>Polypodiidae</taxon>
        <taxon>Polypodiales</taxon>
        <taxon>Pteridineae</taxon>
        <taxon>Pteridaceae</taxon>
        <taxon>Vittarioideae</taxon>
        <taxon>Adiantum</taxon>
    </lineage>
</organism>
<dbReference type="GO" id="GO:0009451">
    <property type="term" value="P:RNA modification"/>
    <property type="evidence" value="ECO:0007669"/>
    <property type="project" value="InterPro"/>
</dbReference>
<dbReference type="NCBIfam" id="TIGR00756">
    <property type="entry name" value="PPR"/>
    <property type="match status" value="5"/>
</dbReference>
<accession>A0A9D4ZCN9</accession>
<sequence>MLNCHNVSYSKDRLTPDESIALVAALKDCTLQKNLYNGSKLHADILKQGFLKGSLYVSSSLLNMYAKCGALAKAQQVFDDLSTRNVVTWNALITAYAQHEQVENALNCFEEMQCEGIFPNDVTFISLLKACSTPENVGRGIKIHDKIIKQGLLGKKTVIGTALLDMYAKVGDLHKAQHVFDELPLPDVIAWNALIAGYSQHGRGKEALDCFERMQSEGLTPSATTFSCILKACGTLGAIGRGKEVHDQIAVMGLLTKNIVLGNALVDMYAKCGELSKAQEVFDKLPTHDVVSWTAIISGYCRHGLGKQALSCFESMQHEGLSPSPVTLLCILLACSTLKDLKKGINIHSEIVRKGLLANFTTLGNALVDMYAKCGAIGKAREVFDRILVRDKFTWTTLITAYCQQRNDEEALKCFACMQDEGLAADAVLSASILQACGSLSATQKGEFLHAAIVREGFLSSDSVLGTALVDFYAKCNALAKAHIIFDELFVRSVVTWNVLIGGYAEVGKHEAAFEMFRRMTGEGVEPDLVTFIVVLNACSYVGLVVKGQMFLEMMSVTYGIVPNAAHHSCIVDLLGHAGHFDKAMSVIENMPSSGYIQVWLALLGACQKWGNVEVGRLSFERAVLLDKKCAVAYMCMIDIYTDAGMQKDANKIEVMRLEMEEESCEPCICGDPCIHG</sequence>
<name>A0A9D4ZCN9_ADICA</name>
<proteinExistence type="predicted"/>
<feature type="repeat" description="PPR" evidence="2">
    <location>
        <begin position="391"/>
        <end position="425"/>
    </location>
</feature>
<keyword evidence="4" id="KW-1185">Reference proteome</keyword>
<feature type="repeat" description="PPR" evidence="2">
    <location>
        <begin position="85"/>
        <end position="119"/>
    </location>
</feature>
<keyword evidence="1" id="KW-0677">Repeat</keyword>
<dbReference type="InterPro" id="IPR046960">
    <property type="entry name" value="PPR_At4g14850-like_plant"/>
</dbReference>
<dbReference type="OrthoDB" id="1879995at2759"/>
<dbReference type="EMBL" id="JABFUD020000016">
    <property type="protein sequence ID" value="KAI5068665.1"/>
    <property type="molecule type" value="Genomic_DNA"/>
</dbReference>
<evidence type="ECO:0000313" key="3">
    <source>
        <dbReference type="EMBL" id="KAI5068665.1"/>
    </source>
</evidence>
<evidence type="ECO:0008006" key="5">
    <source>
        <dbReference type="Google" id="ProtNLM"/>
    </source>
</evidence>
<protein>
    <recommendedName>
        <fullName evidence="5">Pentatricopeptide repeat-containing protein</fullName>
    </recommendedName>
</protein>
<dbReference type="GO" id="GO:0048731">
    <property type="term" value="P:system development"/>
    <property type="evidence" value="ECO:0007669"/>
    <property type="project" value="UniProtKB-ARBA"/>
</dbReference>
<dbReference type="AlphaFoldDB" id="A0A9D4ZCN9"/>
<dbReference type="InterPro" id="IPR011990">
    <property type="entry name" value="TPR-like_helical_dom_sf"/>
</dbReference>
<evidence type="ECO:0000256" key="2">
    <source>
        <dbReference type="PROSITE-ProRule" id="PRU00708"/>
    </source>
</evidence>
<dbReference type="Pfam" id="PF01535">
    <property type="entry name" value="PPR"/>
    <property type="match status" value="5"/>
</dbReference>
<comment type="caution">
    <text evidence="3">The sequence shown here is derived from an EMBL/GenBank/DDBJ whole genome shotgun (WGS) entry which is preliminary data.</text>
</comment>
<feature type="repeat" description="PPR" evidence="2">
    <location>
        <begin position="289"/>
        <end position="323"/>
    </location>
</feature>
<evidence type="ECO:0000313" key="4">
    <source>
        <dbReference type="Proteomes" id="UP000886520"/>
    </source>
</evidence>
<dbReference type="Gene3D" id="1.25.40.10">
    <property type="entry name" value="Tetratricopeptide repeat domain"/>
    <property type="match status" value="5"/>
</dbReference>
<dbReference type="Proteomes" id="UP000886520">
    <property type="component" value="Chromosome 16"/>
</dbReference>
<reference evidence="3" key="1">
    <citation type="submission" date="2021-01" db="EMBL/GenBank/DDBJ databases">
        <title>Adiantum capillus-veneris genome.</title>
        <authorList>
            <person name="Fang Y."/>
            <person name="Liao Q."/>
        </authorList>
    </citation>
    <scope>NUCLEOTIDE SEQUENCE</scope>
    <source>
        <strain evidence="3">H3</strain>
        <tissue evidence="3">Leaf</tissue>
    </source>
</reference>
<feature type="repeat" description="PPR" evidence="2">
    <location>
        <begin position="187"/>
        <end position="221"/>
    </location>
</feature>
<dbReference type="FunFam" id="1.25.40.10:FF:000158">
    <property type="entry name" value="pentatricopeptide repeat-containing protein At2g33680"/>
    <property type="match status" value="1"/>
</dbReference>
<gene>
    <name evidence="3" type="ORF">GOP47_0017010</name>
</gene>
<dbReference type="PANTHER" id="PTHR47926">
    <property type="entry name" value="PENTATRICOPEPTIDE REPEAT-CONTAINING PROTEIN"/>
    <property type="match status" value="1"/>
</dbReference>
<dbReference type="PANTHER" id="PTHR47926:SF382">
    <property type="entry name" value="PENTACOTRIPEPTIDE-REPEAT REGION OF PRORP DOMAIN-CONTAINING PROTEIN"/>
    <property type="match status" value="1"/>
</dbReference>
<evidence type="ECO:0000256" key="1">
    <source>
        <dbReference type="ARBA" id="ARBA00022737"/>
    </source>
</evidence>
<dbReference type="PROSITE" id="PS51375">
    <property type="entry name" value="PPR"/>
    <property type="match status" value="5"/>
</dbReference>